<evidence type="ECO:0000313" key="3">
    <source>
        <dbReference type="Proteomes" id="UP001303160"/>
    </source>
</evidence>
<accession>A0AAN6XQU3</accession>
<evidence type="ECO:0000313" key="2">
    <source>
        <dbReference type="EMBL" id="KAK4204915.1"/>
    </source>
</evidence>
<evidence type="ECO:0000256" key="1">
    <source>
        <dbReference type="SAM" id="MobiDB-lite"/>
    </source>
</evidence>
<feature type="compositionally biased region" description="Polar residues" evidence="1">
    <location>
        <begin position="1"/>
        <end position="17"/>
    </location>
</feature>
<reference evidence="2" key="1">
    <citation type="journal article" date="2023" name="Mol. Phylogenet. Evol.">
        <title>Genome-scale phylogeny and comparative genomics of the fungal order Sordariales.</title>
        <authorList>
            <person name="Hensen N."/>
            <person name="Bonometti L."/>
            <person name="Westerberg I."/>
            <person name="Brannstrom I.O."/>
            <person name="Guillou S."/>
            <person name="Cros-Aarteil S."/>
            <person name="Calhoun S."/>
            <person name="Haridas S."/>
            <person name="Kuo A."/>
            <person name="Mondo S."/>
            <person name="Pangilinan J."/>
            <person name="Riley R."/>
            <person name="LaButti K."/>
            <person name="Andreopoulos B."/>
            <person name="Lipzen A."/>
            <person name="Chen C."/>
            <person name="Yan M."/>
            <person name="Daum C."/>
            <person name="Ng V."/>
            <person name="Clum A."/>
            <person name="Steindorff A."/>
            <person name="Ohm R.A."/>
            <person name="Martin F."/>
            <person name="Silar P."/>
            <person name="Natvig D.O."/>
            <person name="Lalanne C."/>
            <person name="Gautier V."/>
            <person name="Ament-Velasquez S.L."/>
            <person name="Kruys A."/>
            <person name="Hutchinson M.I."/>
            <person name="Powell A.J."/>
            <person name="Barry K."/>
            <person name="Miller A.N."/>
            <person name="Grigoriev I.V."/>
            <person name="Debuchy R."/>
            <person name="Gladieux P."/>
            <person name="Hiltunen Thoren M."/>
            <person name="Johannesson H."/>
        </authorList>
    </citation>
    <scope>NUCLEOTIDE SEQUENCE</scope>
    <source>
        <strain evidence="2">CBS 315.58</strain>
    </source>
</reference>
<organism evidence="2 3">
    <name type="scientific">Triangularia verruculosa</name>
    <dbReference type="NCBI Taxonomy" id="2587418"/>
    <lineage>
        <taxon>Eukaryota</taxon>
        <taxon>Fungi</taxon>
        <taxon>Dikarya</taxon>
        <taxon>Ascomycota</taxon>
        <taxon>Pezizomycotina</taxon>
        <taxon>Sordariomycetes</taxon>
        <taxon>Sordariomycetidae</taxon>
        <taxon>Sordariales</taxon>
        <taxon>Podosporaceae</taxon>
        <taxon>Triangularia</taxon>
    </lineage>
</organism>
<reference evidence="2" key="2">
    <citation type="submission" date="2023-05" db="EMBL/GenBank/DDBJ databases">
        <authorList>
            <consortium name="Lawrence Berkeley National Laboratory"/>
            <person name="Steindorff A."/>
            <person name="Hensen N."/>
            <person name="Bonometti L."/>
            <person name="Westerberg I."/>
            <person name="Brannstrom I.O."/>
            <person name="Guillou S."/>
            <person name="Cros-Aarteil S."/>
            <person name="Calhoun S."/>
            <person name="Haridas S."/>
            <person name="Kuo A."/>
            <person name="Mondo S."/>
            <person name="Pangilinan J."/>
            <person name="Riley R."/>
            <person name="Labutti K."/>
            <person name="Andreopoulos B."/>
            <person name="Lipzen A."/>
            <person name="Chen C."/>
            <person name="Yanf M."/>
            <person name="Daum C."/>
            <person name="Ng V."/>
            <person name="Clum A."/>
            <person name="Ohm R."/>
            <person name="Martin F."/>
            <person name="Silar P."/>
            <person name="Natvig D."/>
            <person name="Lalanne C."/>
            <person name="Gautier V."/>
            <person name="Ament-Velasquez S.L."/>
            <person name="Kruys A."/>
            <person name="Hutchinson M.I."/>
            <person name="Powell A.J."/>
            <person name="Barry K."/>
            <person name="Miller A.N."/>
            <person name="Grigoriev I.V."/>
            <person name="Debuchy R."/>
            <person name="Gladieux P."/>
            <person name="Thoren M.H."/>
            <person name="Johannesson H."/>
        </authorList>
    </citation>
    <scope>NUCLEOTIDE SEQUENCE</scope>
    <source>
        <strain evidence="2">CBS 315.58</strain>
    </source>
</reference>
<comment type="caution">
    <text evidence="2">The sequence shown here is derived from an EMBL/GenBank/DDBJ whole genome shotgun (WGS) entry which is preliminary data.</text>
</comment>
<feature type="region of interest" description="Disordered" evidence="1">
    <location>
        <begin position="1"/>
        <end position="77"/>
    </location>
</feature>
<protein>
    <submittedName>
        <fullName evidence="2">Uncharacterized protein</fullName>
    </submittedName>
</protein>
<dbReference type="Proteomes" id="UP001303160">
    <property type="component" value="Unassembled WGS sequence"/>
</dbReference>
<dbReference type="EMBL" id="MU863879">
    <property type="protein sequence ID" value="KAK4204915.1"/>
    <property type="molecule type" value="Genomic_DNA"/>
</dbReference>
<feature type="compositionally biased region" description="Basic and acidic residues" evidence="1">
    <location>
        <begin position="20"/>
        <end position="73"/>
    </location>
</feature>
<gene>
    <name evidence="2" type="ORF">QBC40DRAFT_327419</name>
</gene>
<name>A0AAN6XQU3_9PEZI</name>
<keyword evidence="3" id="KW-1185">Reference proteome</keyword>
<proteinExistence type="predicted"/>
<dbReference type="AlphaFoldDB" id="A0AAN6XQU3"/>
<sequence>MDTEARNSSPDSNSLSVHNPDLDHTSNFRHDSPRDSRRDSPRDSPRDSTDDSSRDSTDDSSRDSDHNPNHDPDYDSDDGWVGVCVPPRCRLCTYRIEPDEWTVATDNNGEVSSSFVNCFLTTHEEVKLKKEFRPCTPHCSHDARYLEGAVPGYHADCFNYAGTNLSHDLLSATAYPFEPVPSYDLERERATTQLLATKIGNIWRRLPHELSLMIAKLLVREYTIATMQGLYTTHHQPDGVLDFSQAIWARYADIGGFGYIHELSTTGGPCFRKLYDPEITPKLGALYVLEDHLGVRDLLLRDPEGNRTESSPSCYQPGSWWRTITNPQKLKVEHDGVKVRKIEDELNNTSNLRNVTFSRPMPPGEITALEQHCRHLTALRPGTPLESLQMVPFHINGPGVYGYSFCWSYGLVYFHAHCEGEDKLAMYNDFDILTEDPFWIHLPVTPGEYINSIWFRRAEFNSSNALWIVTNKGTGKIIGTTGAHPITPGTSFLANNSDAKVEWSRLIGPLNEGQSVLTYFNLSAGGIQVFATPHPSSAAVPGPEPPSSLRSNYCEDTCLWFGVGASLANAVEIITFRKKASCLPTKIRFMNPYTDDWGTHSPIIGIALVYADRTTTFLGQWRLDCETSQINIEHAKAFYMAFRLVGPKTQQPYVSEIRLYAPSTSSEVATAWRWVKIDLSRPDELEWWSVKAWFSGSHVAHGDRGSFADTAGQVLTTIGNQ</sequence>